<dbReference type="Proteomes" id="UP001164929">
    <property type="component" value="Chromosome 17"/>
</dbReference>
<evidence type="ECO:0000313" key="1">
    <source>
        <dbReference type="EMBL" id="KAJ6960046.1"/>
    </source>
</evidence>
<keyword evidence="2" id="KW-1185">Reference proteome</keyword>
<proteinExistence type="predicted"/>
<gene>
    <name evidence="1" type="ORF">NC653_038176</name>
</gene>
<dbReference type="AlphaFoldDB" id="A0AAD6LG06"/>
<comment type="caution">
    <text evidence="1">The sequence shown here is derived from an EMBL/GenBank/DDBJ whole genome shotgun (WGS) entry which is preliminary data.</text>
</comment>
<accession>A0AAD6LG06</accession>
<protein>
    <submittedName>
        <fullName evidence="1">Uncharacterized protein</fullName>
    </submittedName>
</protein>
<dbReference type="EMBL" id="JAQIZT010000017">
    <property type="protein sequence ID" value="KAJ6960046.1"/>
    <property type="molecule type" value="Genomic_DNA"/>
</dbReference>
<sequence>MVLSIGLLGLKSLTYQLFIGIYKSLILCIF</sequence>
<reference evidence="1" key="1">
    <citation type="journal article" date="2023" name="Mol. Ecol. Resour.">
        <title>Chromosome-level genome assembly of a triploid poplar Populus alba 'Berolinensis'.</title>
        <authorList>
            <person name="Chen S."/>
            <person name="Yu Y."/>
            <person name="Wang X."/>
            <person name="Wang S."/>
            <person name="Zhang T."/>
            <person name="Zhou Y."/>
            <person name="He R."/>
            <person name="Meng N."/>
            <person name="Wang Y."/>
            <person name="Liu W."/>
            <person name="Liu Z."/>
            <person name="Liu J."/>
            <person name="Guo Q."/>
            <person name="Huang H."/>
            <person name="Sederoff R.R."/>
            <person name="Wang G."/>
            <person name="Qu G."/>
            <person name="Chen S."/>
        </authorList>
    </citation>
    <scope>NUCLEOTIDE SEQUENCE</scope>
    <source>
        <strain evidence="1">SC-2020</strain>
    </source>
</reference>
<name>A0AAD6LG06_9ROSI</name>
<evidence type="ECO:0000313" key="2">
    <source>
        <dbReference type="Proteomes" id="UP001164929"/>
    </source>
</evidence>
<organism evidence="1 2">
    <name type="scientific">Populus alba x Populus x berolinensis</name>
    <dbReference type="NCBI Taxonomy" id="444605"/>
    <lineage>
        <taxon>Eukaryota</taxon>
        <taxon>Viridiplantae</taxon>
        <taxon>Streptophyta</taxon>
        <taxon>Embryophyta</taxon>
        <taxon>Tracheophyta</taxon>
        <taxon>Spermatophyta</taxon>
        <taxon>Magnoliopsida</taxon>
        <taxon>eudicotyledons</taxon>
        <taxon>Gunneridae</taxon>
        <taxon>Pentapetalae</taxon>
        <taxon>rosids</taxon>
        <taxon>fabids</taxon>
        <taxon>Malpighiales</taxon>
        <taxon>Salicaceae</taxon>
        <taxon>Saliceae</taxon>
        <taxon>Populus</taxon>
    </lineage>
</organism>